<protein>
    <submittedName>
        <fullName evidence="1">Uncharacterized protein</fullName>
    </submittedName>
</protein>
<gene>
    <name evidence="1" type="ORF">MUK42_33271</name>
</gene>
<organism evidence="1 2">
    <name type="scientific">Musa troglodytarum</name>
    <name type="common">fe'i banana</name>
    <dbReference type="NCBI Taxonomy" id="320322"/>
    <lineage>
        <taxon>Eukaryota</taxon>
        <taxon>Viridiplantae</taxon>
        <taxon>Streptophyta</taxon>
        <taxon>Embryophyta</taxon>
        <taxon>Tracheophyta</taxon>
        <taxon>Spermatophyta</taxon>
        <taxon>Magnoliopsida</taxon>
        <taxon>Liliopsida</taxon>
        <taxon>Zingiberales</taxon>
        <taxon>Musaceae</taxon>
        <taxon>Musa</taxon>
    </lineage>
</organism>
<keyword evidence="2" id="KW-1185">Reference proteome</keyword>
<evidence type="ECO:0000313" key="2">
    <source>
        <dbReference type="Proteomes" id="UP001055439"/>
    </source>
</evidence>
<proteinExistence type="predicted"/>
<dbReference type="EMBL" id="CP097510">
    <property type="protein sequence ID" value="URE27355.1"/>
    <property type="molecule type" value="Genomic_DNA"/>
</dbReference>
<name>A0A9E7H5Y3_9LILI</name>
<accession>A0A9E7H5Y3</accession>
<sequence length="110" mass="11573">MASLSQGSDLFFFWGWPIMSGPGVPHPWKVAGIARKEIVRAGFLFPDPSRAPTTPKAAAAAAATRNPCGQKERGLLGCNPKFRAETTLQLSTSMAFPASTLQSLVLAAGS</sequence>
<dbReference type="OrthoDB" id="10441191at2759"/>
<reference evidence="1" key="1">
    <citation type="submission" date="2022-05" db="EMBL/GenBank/DDBJ databases">
        <title>The Musa troglodytarum L. genome provides insights into the mechanism of non-climacteric behaviour and enrichment of carotenoids.</title>
        <authorList>
            <person name="Wang J."/>
        </authorList>
    </citation>
    <scope>NUCLEOTIDE SEQUENCE</scope>
    <source>
        <tissue evidence="1">Leaf</tissue>
    </source>
</reference>
<dbReference type="AlphaFoldDB" id="A0A9E7H5Y3"/>
<evidence type="ECO:0000313" key="1">
    <source>
        <dbReference type="EMBL" id="URE27355.1"/>
    </source>
</evidence>
<dbReference type="Proteomes" id="UP001055439">
    <property type="component" value="Chromosome 8"/>
</dbReference>